<keyword evidence="1" id="KW-1133">Transmembrane helix</keyword>
<feature type="transmembrane region" description="Helical" evidence="1">
    <location>
        <begin position="71"/>
        <end position="91"/>
    </location>
</feature>
<proteinExistence type="predicted"/>
<accession>A0A4S2JPS5</accession>
<evidence type="ECO:0000313" key="3">
    <source>
        <dbReference type="Proteomes" id="UP000310200"/>
    </source>
</evidence>
<organism evidence="2 3">
    <name type="scientific">Temnothorax longispinosus</name>
    <dbReference type="NCBI Taxonomy" id="300112"/>
    <lineage>
        <taxon>Eukaryota</taxon>
        <taxon>Metazoa</taxon>
        <taxon>Ecdysozoa</taxon>
        <taxon>Arthropoda</taxon>
        <taxon>Hexapoda</taxon>
        <taxon>Insecta</taxon>
        <taxon>Pterygota</taxon>
        <taxon>Neoptera</taxon>
        <taxon>Endopterygota</taxon>
        <taxon>Hymenoptera</taxon>
        <taxon>Apocrita</taxon>
        <taxon>Aculeata</taxon>
        <taxon>Formicoidea</taxon>
        <taxon>Formicidae</taxon>
        <taxon>Myrmicinae</taxon>
        <taxon>Temnothorax</taxon>
    </lineage>
</organism>
<dbReference type="EMBL" id="QBLH01003448">
    <property type="protein sequence ID" value="TGZ38195.1"/>
    <property type="molecule type" value="Genomic_DNA"/>
</dbReference>
<evidence type="ECO:0000256" key="1">
    <source>
        <dbReference type="SAM" id="Phobius"/>
    </source>
</evidence>
<keyword evidence="1" id="KW-0472">Membrane</keyword>
<keyword evidence="3" id="KW-1185">Reference proteome</keyword>
<sequence length="171" mass="19621">MLIRVNDMVYMNSNRTMVVDLITQMHIARILYADVTEIRRIRVRKGDVTIPGVKRLMLLDDGRYRRIQNPAAGTAFLDIRLLFFIVVVYNVTAPRRGISNAIIVRSYDRDFLHRTLSLAAKPVDRMTLSRLNSTIHVVLLLLTLMVITVECLMLLLHQCRCCTNVAIHALC</sequence>
<gene>
    <name evidence="2" type="ORF">DBV15_12548</name>
</gene>
<comment type="caution">
    <text evidence="2">The sequence shown here is derived from an EMBL/GenBank/DDBJ whole genome shotgun (WGS) entry which is preliminary data.</text>
</comment>
<feature type="transmembrane region" description="Helical" evidence="1">
    <location>
        <begin position="135"/>
        <end position="156"/>
    </location>
</feature>
<evidence type="ECO:0000313" key="2">
    <source>
        <dbReference type="EMBL" id="TGZ38195.1"/>
    </source>
</evidence>
<dbReference type="AlphaFoldDB" id="A0A4S2JPS5"/>
<dbReference type="Proteomes" id="UP000310200">
    <property type="component" value="Unassembled WGS sequence"/>
</dbReference>
<name>A0A4S2JPS5_9HYME</name>
<keyword evidence="1" id="KW-0812">Transmembrane</keyword>
<protein>
    <submittedName>
        <fullName evidence="2">Uncharacterized protein</fullName>
    </submittedName>
</protein>
<reference evidence="2 3" key="1">
    <citation type="journal article" date="2019" name="Philos. Trans. R. Soc. Lond., B, Biol. Sci.">
        <title>Ant behaviour and brain gene expression of defending hosts depend on the ecological success of the intruding social parasite.</title>
        <authorList>
            <person name="Kaur R."/>
            <person name="Stoldt M."/>
            <person name="Jongepier E."/>
            <person name="Feldmeyer B."/>
            <person name="Menzel F."/>
            <person name="Bornberg-Bauer E."/>
            <person name="Foitzik S."/>
        </authorList>
    </citation>
    <scope>NUCLEOTIDE SEQUENCE [LARGE SCALE GENOMIC DNA]</scope>
    <source>
        <tissue evidence="2">Whole body</tissue>
    </source>
</reference>